<evidence type="ECO:0000256" key="1">
    <source>
        <dbReference type="ARBA" id="ARBA00022658"/>
    </source>
</evidence>
<dbReference type="Proteomes" id="UP000838412">
    <property type="component" value="Chromosome 4"/>
</dbReference>
<dbReference type="GO" id="GO:0005737">
    <property type="term" value="C:cytoplasm"/>
    <property type="evidence" value="ECO:0007669"/>
    <property type="project" value="TreeGrafter"/>
</dbReference>
<feature type="repeat" description="RCC1" evidence="3">
    <location>
        <begin position="396"/>
        <end position="449"/>
    </location>
</feature>
<dbReference type="InterPro" id="IPR058923">
    <property type="entry name" value="RCC1-like_dom"/>
</dbReference>
<sequence>MLTPEQVHKMEELWRRGLMKISSHCPRLCALVDEAVGAGLNMDQIRYFLKKARADTGMNTWEHEDIDREVLIAMTLEELRVRRGISLQDEVNILALTGSQKTGSQPRAASPSEPQEASSGCPPLTPRPAGQPLSFGEGNDCGQLGTLDNEERLLPTPVALPAGKIIVDVAAGAMHSAFLTSEGGLLTCGLNDEGELLRPTAQEEDCLGAASTSLIPAGLVVAEVSCGGSFTAVRDTLGRVFWAGQLRDSGGVFHDIGPRLVEVPLWAPATKISAGGDHLAVLVGHKIATCGAASHGQLGRMRARQANKRTSKKASLILSPWTTAAKFTDVCCGDCNTLGLTAAGDVWGCGANHQYQLALEGPGIIWTHTRIPALSRLQLVQVAMGEMHGVGLSSSGAVFCWGDRCDGQLGDGTIDQQEPSVTPLVVQGLPNNIRQVAAGPRQSYCWTSQGHAYAWGSGGSDQLCVGDQVYAKESPFPMVGLRAPILKIAVGAQHAIVLVGVPPAPSST</sequence>
<feature type="repeat" description="RCC1" evidence="3">
    <location>
        <begin position="130"/>
        <end position="182"/>
    </location>
</feature>
<dbReference type="GO" id="GO:0005085">
    <property type="term" value="F:guanyl-nucleotide exchange factor activity"/>
    <property type="evidence" value="ECO:0007669"/>
    <property type="project" value="TreeGrafter"/>
</dbReference>
<keyword evidence="2" id="KW-0677">Repeat</keyword>
<evidence type="ECO:0000313" key="7">
    <source>
        <dbReference type="Proteomes" id="UP000838412"/>
    </source>
</evidence>
<feature type="repeat" description="RCC1" evidence="3">
    <location>
        <begin position="450"/>
        <end position="501"/>
    </location>
</feature>
<evidence type="ECO:0000256" key="4">
    <source>
        <dbReference type="SAM" id="MobiDB-lite"/>
    </source>
</evidence>
<dbReference type="AlphaFoldDB" id="A0A8J9ZUJ2"/>
<evidence type="ECO:0000256" key="2">
    <source>
        <dbReference type="ARBA" id="ARBA00022737"/>
    </source>
</evidence>
<evidence type="ECO:0000259" key="5">
    <source>
        <dbReference type="Pfam" id="PF25390"/>
    </source>
</evidence>
<dbReference type="EMBL" id="OV696689">
    <property type="protein sequence ID" value="CAH1263843.1"/>
    <property type="molecule type" value="Genomic_DNA"/>
</dbReference>
<feature type="compositionally biased region" description="Low complexity" evidence="4">
    <location>
        <begin position="108"/>
        <end position="119"/>
    </location>
</feature>
<proteinExistence type="predicted"/>
<dbReference type="PANTHER" id="PTHR45982:SF1">
    <property type="entry name" value="REGULATOR OF CHROMOSOME CONDENSATION"/>
    <property type="match status" value="1"/>
</dbReference>
<evidence type="ECO:0000256" key="3">
    <source>
        <dbReference type="PROSITE-ProRule" id="PRU00235"/>
    </source>
</evidence>
<protein>
    <submittedName>
        <fullName evidence="6">RCC1 protein</fullName>
    </submittedName>
</protein>
<feature type="repeat" description="RCC1" evidence="3">
    <location>
        <begin position="344"/>
        <end position="395"/>
    </location>
</feature>
<feature type="region of interest" description="Disordered" evidence="4">
    <location>
        <begin position="98"/>
        <end position="141"/>
    </location>
</feature>
<dbReference type="SUPFAM" id="SSF50985">
    <property type="entry name" value="RCC1/BLIP-II"/>
    <property type="match status" value="1"/>
</dbReference>
<keyword evidence="7" id="KW-1185">Reference proteome</keyword>
<dbReference type="PROSITE" id="PS00626">
    <property type="entry name" value="RCC1_2"/>
    <property type="match status" value="1"/>
</dbReference>
<keyword evidence="1" id="KW-0344">Guanine-nucleotide releasing factor</keyword>
<name>A0A8J9ZUJ2_BRALA</name>
<dbReference type="PRINTS" id="PR00633">
    <property type="entry name" value="RCCNDNSATION"/>
</dbReference>
<evidence type="ECO:0000313" key="6">
    <source>
        <dbReference type="EMBL" id="CAH1263843.1"/>
    </source>
</evidence>
<dbReference type="Pfam" id="PF25390">
    <property type="entry name" value="WD40_RLD"/>
    <property type="match status" value="1"/>
</dbReference>
<dbReference type="OrthoDB" id="10256179at2759"/>
<feature type="domain" description="RCC1-like" evidence="5">
    <location>
        <begin position="133"/>
        <end position="497"/>
    </location>
</feature>
<organism evidence="6 7">
    <name type="scientific">Branchiostoma lanceolatum</name>
    <name type="common">Common lancelet</name>
    <name type="synonym">Amphioxus lanceolatum</name>
    <dbReference type="NCBI Taxonomy" id="7740"/>
    <lineage>
        <taxon>Eukaryota</taxon>
        <taxon>Metazoa</taxon>
        <taxon>Chordata</taxon>
        <taxon>Cephalochordata</taxon>
        <taxon>Leptocardii</taxon>
        <taxon>Amphioxiformes</taxon>
        <taxon>Branchiostomatidae</taxon>
        <taxon>Branchiostoma</taxon>
    </lineage>
</organism>
<dbReference type="InterPro" id="IPR051553">
    <property type="entry name" value="Ran_GTPase-activating"/>
</dbReference>
<dbReference type="Gene3D" id="2.130.10.30">
    <property type="entry name" value="Regulator of chromosome condensation 1/beta-lactamase-inhibitor protein II"/>
    <property type="match status" value="1"/>
</dbReference>
<dbReference type="InterPro" id="IPR009091">
    <property type="entry name" value="RCC1/BLIP-II"/>
</dbReference>
<dbReference type="PANTHER" id="PTHR45982">
    <property type="entry name" value="REGULATOR OF CHROMOSOME CONDENSATION"/>
    <property type="match status" value="1"/>
</dbReference>
<dbReference type="PROSITE" id="PS50012">
    <property type="entry name" value="RCC1_3"/>
    <property type="match status" value="4"/>
</dbReference>
<gene>
    <name evidence="6" type="primary">RCC1</name>
    <name evidence="6" type="ORF">BLAG_LOCUS18406</name>
</gene>
<accession>A0A8J9ZUJ2</accession>
<reference evidence="6" key="1">
    <citation type="submission" date="2022-01" db="EMBL/GenBank/DDBJ databases">
        <authorList>
            <person name="Braso-Vives M."/>
        </authorList>
    </citation>
    <scope>NUCLEOTIDE SEQUENCE</scope>
</reference>
<dbReference type="InterPro" id="IPR000408">
    <property type="entry name" value="Reg_chr_condens"/>
</dbReference>
<feature type="compositionally biased region" description="Polar residues" evidence="4">
    <location>
        <begin position="98"/>
        <end position="107"/>
    </location>
</feature>